<dbReference type="PANTHER" id="PTHR47969:SF15">
    <property type="entry name" value="CHROMOSOME-ASSOCIATED KINESIN KIF4A-RELATED"/>
    <property type="match status" value="1"/>
</dbReference>
<proteinExistence type="inferred from homology"/>
<evidence type="ECO:0000256" key="2">
    <source>
        <dbReference type="ARBA" id="ARBA00022490"/>
    </source>
</evidence>
<dbReference type="Pfam" id="PF00225">
    <property type="entry name" value="Kinesin"/>
    <property type="match status" value="1"/>
</dbReference>
<keyword evidence="6 7" id="KW-0505">Motor protein</keyword>
<evidence type="ECO:0000256" key="5">
    <source>
        <dbReference type="ARBA" id="ARBA00023054"/>
    </source>
</evidence>
<dbReference type="PROSITE" id="PS00411">
    <property type="entry name" value="KINESIN_MOTOR_1"/>
    <property type="match status" value="1"/>
</dbReference>
<reference evidence="10" key="1">
    <citation type="submission" date="2021-01" db="EMBL/GenBank/DDBJ databases">
        <authorList>
            <consortium name="Genoscope - CEA"/>
            <person name="William W."/>
        </authorList>
    </citation>
    <scope>NUCLEOTIDE SEQUENCE</scope>
</reference>
<dbReference type="PANTHER" id="PTHR47969">
    <property type="entry name" value="CHROMOSOME-ASSOCIATED KINESIN KIF4A-RELATED"/>
    <property type="match status" value="1"/>
</dbReference>
<keyword evidence="5 8" id="KW-0175">Coiled coil</keyword>
<dbReference type="InterPro" id="IPR019821">
    <property type="entry name" value="Kinesin_motor_CS"/>
</dbReference>
<dbReference type="OrthoDB" id="300566at2759"/>
<dbReference type="AlphaFoldDB" id="A0A8S1U8H0"/>
<dbReference type="GO" id="GO:0051231">
    <property type="term" value="P:spindle elongation"/>
    <property type="evidence" value="ECO:0007669"/>
    <property type="project" value="TreeGrafter"/>
</dbReference>
<dbReference type="GO" id="GO:0003777">
    <property type="term" value="F:microtubule motor activity"/>
    <property type="evidence" value="ECO:0007669"/>
    <property type="project" value="InterPro"/>
</dbReference>
<evidence type="ECO:0000259" key="9">
    <source>
        <dbReference type="PROSITE" id="PS50067"/>
    </source>
</evidence>
<dbReference type="GO" id="GO:0007052">
    <property type="term" value="P:mitotic spindle organization"/>
    <property type="evidence" value="ECO:0007669"/>
    <property type="project" value="TreeGrafter"/>
</dbReference>
<gene>
    <name evidence="10" type="ORF">POCTA_138.1.T0390180</name>
</gene>
<feature type="coiled-coil region" evidence="8">
    <location>
        <begin position="378"/>
        <end position="441"/>
    </location>
</feature>
<keyword evidence="2" id="KW-0963">Cytoplasm</keyword>
<evidence type="ECO:0000256" key="3">
    <source>
        <dbReference type="ARBA" id="ARBA00022741"/>
    </source>
</evidence>
<comment type="caution">
    <text evidence="10">The sequence shown here is derived from an EMBL/GenBank/DDBJ whole genome shotgun (WGS) entry which is preliminary data.</text>
</comment>
<dbReference type="GO" id="GO:0005737">
    <property type="term" value="C:cytoplasm"/>
    <property type="evidence" value="ECO:0007669"/>
    <property type="project" value="UniProtKB-SubCell"/>
</dbReference>
<keyword evidence="11" id="KW-1185">Reference proteome</keyword>
<evidence type="ECO:0000313" key="10">
    <source>
        <dbReference type="EMBL" id="CAD8161068.1"/>
    </source>
</evidence>
<keyword evidence="3 6" id="KW-0547">Nucleotide-binding</keyword>
<feature type="domain" description="Kinesin motor" evidence="9">
    <location>
        <begin position="18"/>
        <end position="358"/>
    </location>
</feature>
<protein>
    <recommendedName>
        <fullName evidence="7">Kinesin-like protein</fullName>
    </recommendedName>
</protein>
<evidence type="ECO:0000313" key="11">
    <source>
        <dbReference type="Proteomes" id="UP000683925"/>
    </source>
</evidence>
<feature type="binding site" evidence="6">
    <location>
        <begin position="95"/>
        <end position="102"/>
    </location>
    <ligand>
        <name>ATP</name>
        <dbReference type="ChEBI" id="CHEBI:30616"/>
    </ligand>
</feature>
<accession>A0A8S1U8H0</accession>
<dbReference type="PROSITE" id="PS50067">
    <property type="entry name" value="KINESIN_MOTOR_2"/>
    <property type="match status" value="1"/>
</dbReference>
<dbReference type="Proteomes" id="UP000683925">
    <property type="component" value="Unassembled WGS sequence"/>
</dbReference>
<dbReference type="InterPro" id="IPR001752">
    <property type="entry name" value="Kinesin_motor_dom"/>
</dbReference>
<comment type="similarity">
    <text evidence="6 7">Belongs to the TRAFAC class myosin-kinesin ATPase superfamily. Kinesin family.</text>
</comment>
<dbReference type="GO" id="GO:0005524">
    <property type="term" value="F:ATP binding"/>
    <property type="evidence" value="ECO:0007669"/>
    <property type="project" value="UniProtKB-UniRule"/>
</dbReference>
<evidence type="ECO:0000256" key="1">
    <source>
        <dbReference type="ARBA" id="ARBA00004496"/>
    </source>
</evidence>
<dbReference type="SMART" id="SM00129">
    <property type="entry name" value="KISc"/>
    <property type="match status" value="1"/>
</dbReference>
<evidence type="ECO:0000256" key="4">
    <source>
        <dbReference type="ARBA" id="ARBA00022840"/>
    </source>
</evidence>
<keyword evidence="7" id="KW-0493">Microtubule</keyword>
<evidence type="ECO:0000256" key="6">
    <source>
        <dbReference type="PROSITE-ProRule" id="PRU00283"/>
    </source>
</evidence>
<keyword evidence="4 6" id="KW-0067">ATP-binding</keyword>
<evidence type="ECO:0000256" key="8">
    <source>
        <dbReference type="SAM" id="Coils"/>
    </source>
</evidence>
<evidence type="ECO:0000256" key="7">
    <source>
        <dbReference type="RuleBase" id="RU000394"/>
    </source>
</evidence>
<dbReference type="CDD" id="cd00106">
    <property type="entry name" value="KISc"/>
    <property type="match status" value="1"/>
</dbReference>
<sequence length="611" mass="70331">MNKSKSPNQRDIPNDNSKVRIAVRVRPTLNSESEEDFVQLIDDNTIKVTRIGNSLRMKFSDILPKTANQHDVQRLVSESIKSFIQGINNTIFAYGQTGAGKTYTIMGGLPENVANVSTEKFHQVIRSNERGILPRAVQSIISQLQTQIEEDQCRLYLSFYEIYNEKIFDLFNLKSQGLDIRENKNGDVNIPDLSQIRIMDIDTAYEYLILGLRNRVVGCSHANSKSSRSHCCFQMTLQQVTVINGEPVLQESSLKIVDLAGSEKFKIPTELTPEEKELHIQELTSINGSLSCLGHCISALIDRNRTHIPFRNSKLTRVLSDSLSGSGKILFIVCVSPSISSSAETFSTLQFANRAKRAVLDGRNIQQPKTNKPKGVSLEEYQELLKQYQKEKQLREELEVIVQKRNQGELLQQISKLKQQNQELQEQLYQVQQQQQQQQQHINVNYQQQQQQQSFQQQHQQQQYSPLFSDNKKSLAVNSNDKKVRFADDFLTAHINNMDREDSQVFENLAIFQELKQLENKDKKKIINFEEKFKSYFGQSEYQTNDLAQFNTGKQFDSIIRKVNDKQNNISNIVQDLKKEMSKAVNQLEQLQKEDRDLKSADSCKENFIQY</sequence>
<dbReference type="GO" id="GO:0005875">
    <property type="term" value="C:microtubule associated complex"/>
    <property type="evidence" value="ECO:0007669"/>
    <property type="project" value="TreeGrafter"/>
</dbReference>
<name>A0A8S1U8H0_PAROT</name>
<organism evidence="10 11">
    <name type="scientific">Paramecium octaurelia</name>
    <dbReference type="NCBI Taxonomy" id="43137"/>
    <lineage>
        <taxon>Eukaryota</taxon>
        <taxon>Sar</taxon>
        <taxon>Alveolata</taxon>
        <taxon>Ciliophora</taxon>
        <taxon>Intramacronucleata</taxon>
        <taxon>Oligohymenophorea</taxon>
        <taxon>Peniculida</taxon>
        <taxon>Parameciidae</taxon>
        <taxon>Paramecium</taxon>
    </lineage>
</organism>
<dbReference type="GO" id="GO:0005874">
    <property type="term" value="C:microtubule"/>
    <property type="evidence" value="ECO:0007669"/>
    <property type="project" value="UniProtKB-KW"/>
</dbReference>
<dbReference type="OMA" id="FLTAHIN"/>
<dbReference type="GO" id="GO:0007018">
    <property type="term" value="P:microtubule-based movement"/>
    <property type="evidence" value="ECO:0007669"/>
    <property type="project" value="InterPro"/>
</dbReference>
<dbReference type="InterPro" id="IPR027640">
    <property type="entry name" value="Kinesin-like_fam"/>
</dbReference>
<dbReference type="GO" id="GO:0008017">
    <property type="term" value="F:microtubule binding"/>
    <property type="evidence" value="ECO:0007669"/>
    <property type="project" value="InterPro"/>
</dbReference>
<dbReference type="EMBL" id="CAJJDP010000039">
    <property type="protein sequence ID" value="CAD8161068.1"/>
    <property type="molecule type" value="Genomic_DNA"/>
</dbReference>
<comment type="subcellular location">
    <subcellularLocation>
        <location evidence="1">Cytoplasm</location>
    </subcellularLocation>
</comment>
<feature type="coiled-coil region" evidence="8">
    <location>
        <begin position="560"/>
        <end position="601"/>
    </location>
</feature>